<organism evidence="1 2">
    <name type="scientific">Malus baccata</name>
    <name type="common">Siberian crab apple</name>
    <name type="synonym">Pyrus baccata</name>
    <dbReference type="NCBI Taxonomy" id="106549"/>
    <lineage>
        <taxon>Eukaryota</taxon>
        <taxon>Viridiplantae</taxon>
        <taxon>Streptophyta</taxon>
        <taxon>Embryophyta</taxon>
        <taxon>Tracheophyta</taxon>
        <taxon>Spermatophyta</taxon>
        <taxon>Magnoliopsida</taxon>
        <taxon>eudicotyledons</taxon>
        <taxon>Gunneridae</taxon>
        <taxon>Pentapetalae</taxon>
        <taxon>rosids</taxon>
        <taxon>fabids</taxon>
        <taxon>Rosales</taxon>
        <taxon>Rosaceae</taxon>
        <taxon>Amygdaloideae</taxon>
        <taxon>Maleae</taxon>
        <taxon>Malus</taxon>
    </lineage>
</organism>
<comment type="caution">
    <text evidence="1">The sequence shown here is derived from an EMBL/GenBank/DDBJ whole genome shotgun (WGS) entry which is preliminary data.</text>
</comment>
<evidence type="ECO:0000313" key="1">
    <source>
        <dbReference type="EMBL" id="TQD75416.1"/>
    </source>
</evidence>
<name>A0A540KMG4_MALBA</name>
<keyword evidence="2" id="KW-1185">Reference proteome</keyword>
<reference evidence="1 2" key="1">
    <citation type="journal article" date="2019" name="G3 (Bethesda)">
        <title>Sequencing of a Wild Apple (Malus baccata) Genome Unravels the Differences Between Cultivated and Wild Apple Species Regarding Disease Resistance and Cold Tolerance.</title>
        <authorList>
            <person name="Chen X."/>
        </authorList>
    </citation>
    <scope>NUCLEOTIDE SEQUENCE [LARGE SCALE GENOMIC DNA]</scope>
    <source>
        <strain evidence="2">cv. Shandingzi</strain>
        <tissue evidence="1">Leaves</tissue>
    </source>
</reference>
<dbReference type="Proteomes" id="UP000315295">
    <property type="component" value="Unassembled WGS sequence"/>
</dbReference>
<protein>
    <submittedName>
        <fullName evidence="1">Uncharacterized protein</fullName>
    </submittedName>
</protein>
<sequence length="52" mass="5381">MDGRGVNTGVLELVVEELLEEGDDVELEGLVLEVDEGGRGVGVIPCSSPDLA</sequence>
<proteinExistence type="predicted"/>
<gene>
    <name evidence="1" type="ORF">C1H46_039052</name>
</gene>
<accession>A0A540KMG4</accession>
<dbReference type="EMBL" id="VIEB01001101">
    <property type="protein sequence ID" value="TQD75416.1"/>
    <property type="molecule type" value="Genomic_DNA"/>
</dbReference>
<evidence type="ECO:0000313" key="2">
    <source>
        <dbReference type="Proteomes" id="UP000315295"/>
    </source>
</evidence>
<dbReference type="AlphaFoldDB" id="A0A540KMG4"/>